<keyword evidence="2" id="KW-0732">Signal</keyword>
<evidence type="ECO:0000313" key="4">
    <source>
        <dbReference type="Proteomes" id="UP000093894"/>
    </source>
</evidence>
<dbReference type="Proteomes" id="UP000093894">
    <property type="component" value="Unassembled WGS sequence"/>
</dbReference>
<dbReference type="RefSeq" id="WP_065056148.1">
    <property type="nucleotide sequence ID" value="NZ_LZKW01000379.1"/>
</dbReference>
<protein>
    <recommendedName>
        <fullName evidence="5">Lipoprotein</fullName>
    </recommendedName>
</protein>
<evidence type="ECO:0000313" key="3">
    <source>
        <dbReference type="EMBL" id="OBJ58800.1"/>
    </source>
</evidence>
<proteinExistence type="predicted"/>
<feature type="chain" id="PRO_5039236617" description="Lipoprotein" evidence="2">
    <location>
        <begin position="22"/>
        <end position="139"/>
    </location>
</feature>
<name>A0A853LY74_9MYCO</name>
<feature type="compositionally biased region" description="Low complexity" evidence="1">
    <location>
        <begin position="26"/>
        <end position="44"/>
    </location>
</feature>
<gene>
    <name evidence="3" type="ORF">A5628_13145</name>
</gene>
<feature type="signal peptide" evidence="2">
    <location>
        <begin position="1"/>
        <end position="21"/>
    </location>
</feature>
<dbReference type="EMBL" id="LZLG01000104">
    <property type="protein sequence ID" value="OBJ58800.1"/>
    <property type="molecule type" value="Genomic_DNA"/>
</dbReference>
<dbReference type="AlphaFoldDB" id="A0A853LY74"/>
<accession>A0A853LY74</accession>
<dbReference type="PROSITE" id="PS51257">
    <property type="entry name" value="PROKAR_LIPOPROTEIN"/>
    <property type="match status" value="1"/>
</dbReference>
<evidence type="ECO:0000256" key="2">
    <source>
        <dbReference type="SAM" id="SignalP"/>
    </source>
</evidence>
<sequence length="139" mass="14760">MRRLLLSILALLLTACGSATSTTATISASRTGTVQPTAARTAGHTPPPPAAPKTVIYSFGIPLVVIDNDGTYVIGLDIQDGKYRSAGGPMCYWARLRSLNSGDIIEDNKASDPQVVEIQATDTAFLTRNCGTWQMMPGF</sequence>
<comment type="caution">
    <text evidence="3">The sequence shown here is derived from an EMBL/GenBank/DDBJ whole genome shotgun (WGS) entry which is preliminary data.</text>
</comment>
<evidence type="ECO:0000256" key="1">
    <source>
        <dbReference type="SAM" id="MobiDB-lite"/>
    </source>
</evidence>
<organism evidence="3 4">
    <name type="scientific">Mycobacterium colombiense</name>
    <dbReference type="NCBI Taxonomy" id="339268"/>
    <lineage>
        <taxon>Bacteria</taxon>
        <taxon>Bacillati</taxon>
        <taxon>Actinomycetota</taxon>
        <taxon>Actinomycetes</taxon>
        <taxon>Mycobacteriales</taxon>
        <taxon>Mycobacteriaceae</taxon>
        <taxon>Mycobacterium</taxon>
        <taxon>Mycobacterium avium complex (MAC)</taxon>
    </lineage>
</organism>
<feature type="region of interest" description="Disordered" evidence="1">
    <location>
        <begin position="26"/>
        <end position="49"/>
    </location>
</feature>
<evidence type="ECO:0008006" key="5">
    <source>
        <dbReference type="Google" id="ProtNLM"/>
    </source>
</evidence>
<reference evidence="3 4" key="1">
    <citation type="submission" date="2016-06" db="EMBL/GenBank/DDBJ databases">
        <authorList>
            <person name="Sutton G."/>
            <person name="Brinkac L."/>
            <person name="Sanka R."/>
            <person name="Adams M."/>
            <person name="Lau E."/>
            <person name="Garcia-Basteiro A."/>
            <person name="Lopez-Varela E."/>
            <person name="Palencia S."/>
        </authorList>
    </citation>
    <scope>NUCLEOTIDE SEQUENCE [LARGE SCALE GENOMIC DNA]</scope>
    <source>
        <strain evidence="3 4">1164983.0</strain>
    </source>
</reference>